<dbReference type="EMBL" id="MU128959">
    <property type="protein sequence ID" value="KAF9514606.1"/>
    <property type="molecule type" value="Genomic_DNA"/>
</dbReference>
<dbReference type="Proteomes" id="UP000886523">
    <property type="component" value="Unassembled WGS sequence"/>
</dbReference>
<protein>
    <submittedName>
        <fullName evidence="1">Uncharacterized protein</fullName>
    </submittedName>
</protein>
<sequence length="220" mass="24691">MKDTLVVMYLILAGPHCKDQRRLTLFVHARQFLAYVPQAQGGSLRVPPGKRIKKDRSVAWKEWHQGGVRASEVEFFESGREIPAPNAILHGQRYVLYTPPTYIIGGGIEEAGMVIMDFNARWWKHKSRAKGAKGTAGGIPIAADALTSLVTTPGGFIEAGRQGEHRGSVWREPSIFSLPYKRTTLPVARQPQFMCIDDERIVVDGVGPFRFRYRNYVPND</sequence>
<evidence type="ECO:0000313" key="2">
    <source>
        <dbReference type="Proteomes" id="UP000886523"/>
    </source>
</evidence>
<gene>
    <name evidence="1" type="ORF">BS47DRAFT_1342938</name>
</gene>
<keyword evidence="2" id="KW-1185">Reference proteome</keyword>
<evidence type="ECO:0000313" key="1">
    <source>
        <dbReference type="EMBL" id="KAF9514606.1"/>
    </source>
</evidence>
<comment type="caution">
    <text evidence="1">The sequence shown here is derived from an EMBL/GenBank/DDBJ whole genome shotgun (WGS) entry which is preliminary data.</text>
</comment>
<reference evidence="1" key="1">
    <citation type="journal article" date="2020" name="Nat. Commun.">
        <title>Large-scale genome sequencing of mycorrhizal fungi provides insights into the early evolution of symbiotic traits.</title>
        <authorList>
            <person name="Miyauchi S."/>
            <person name="Kiss E."/>
            <person name="Kuo A."/>
            <person name="Drula E."/>
            <person name="Kohler A."/>
            <person name="Sanchez-Garcia M."/>
            <person name="Morin E."/>
            <person name="Andreopoulos B."/>
            <person name="Barry K.W."/>
            <person name="Bonito G."/>
            <person name="Buee M."/>
            <person name="Carver A."/>
            <person name="Chen C."/>
            <person name="Cichocki N."/>
            <person name="Clum A."/>
            <person name="Culley D."/>
            <person name="Crous P.W."/>
            <person name="Fauchery L."/>
            <person name="Girlanda M."/>
            <person name="Hayes R.D."/>
            <person name="Keri Z."/>
            <person name="LaButti K."/>
            <person name="Lipzen A."/>
            <person name="Lombard V."/>
            <person name="Magnuson J."/>
            <person name="Maillard F."/>
            <person name="Murat C."/>
            <person name="Nolan M."/>
            <person name="Ohm R.A."/>
            <person name="Pangilinan J."/>
            <person name="Pereira M.F."/>
            <person name="Perotto S."/>
            <person name="Peter M."/>
            <person name="Pfister S."/>
            <person name="Riley R."/>
            <person name="Sitrit Y."/>
            <person name="Stielow J.B."/>
            <person name="Szollosi G."/>
            <person name="Zifcakova L."/>
            <person name="Stursova M."/>
            <person name="Spatafora J.W."/>
            <person name="Tedersoo L."/>
            <person name="Vaario L.M."/>
            <person name="Yamada A."/>
            <person name="Yan M."/>
            <person name="Wang P."/>
            <person name="Xu J."/>
            <person name="Bruns T."/>
            <person name="Baldrian P."/>
            <person name="Vilgalys R."/>
            <person name="Dunand C."/>
            <person name="Henrissat B."/>
            <person name="Grigoriev I.V."/>
            <person name="Hibbett D."/>
            <person name="Nagy L.G."/>
            <person name="Martin F.M."/>
        </authorList>
    </citation>
    <scope>NUCLEOTIDE SEQUENCE</scope>
    <source>
        <strain evidence="1">UP504</strain>
    </source>
</reference>
<name>A0A9P6B1F8_9AGAM</name>
<proteinExistence type="predicted"/>
<accession>A0A9P6B1F8</accession>
<dbReference type="AlphaFoldDB" id="A0A9P6B1F8"/>
<organism evidence="1 2">
    <name type="scientific">Hydnum rufescens UP504</name>
    <dbReference type="NCBI Taxonomy" id="1448309"/>
    <lineage>
        <taxon>Eukaryota</taxon>
        <taxon>Fungi</taxon>
        <taxon>Dikarya</taxon>
        <taxon>Basidiomycota</taxon>
        <taxon>Agaricomycotina</taxon>
        <taxon>Agaricomycetes</taxon>
        <taxon>Cantharellales</taxon>
        <taxon>Hydnaceae</taxon>
        <taxon>Hydnum</taxon>
    </lineage>
</organism>